<reference evidence="2 3" key="1">
    <citation type="journal article" date="2019" name="Sci. Rep.">
        <title>A high-quality genome of Eragrostis curvula grass provides insights into Poaceae evolution and supports new strategies to enhance forage quality.</title>
        <authorList>
            <person name="Carballo J."/>
            <person name="Santos B.A.C.M."/>
            <person name="Zappacosta D."/>
            <person name="Garbus I."/>
            <person name="Selva J.P."/>
            <person name="Gallo C.A."/>
            <person name="Diaz A."/>
            <person name="Albertini E."/>
            <person name="Caccamo M."/>
            <person name="Echenique V."/>
        </authorList>
    </citation>
    <scope>NUCLEOTIDE SEQUENCE [LARGE SCALE GENOMIC DNA]</scope>
    <source>
        <strain evidence="3">cv. Victoria</strain>
        <tissue evidence="2">Leaf</tissue>
    </source>
</reference>
<evidence type="ECO:0000313" key="2">
    <source>
        <dbReference type="EMBL" id="TVU31158.1"/>
    </source>
</evidence>
<feature type="region of interest" description="Disordered" evidence="1">
    <location>
        <begin position="1"/>
        <end position="38"/>
    </location>
</feature>
<sequence length="140" mass="15242">MPAPSRCSASATRGRTSPPKHGTPSRLPRPSTQTSPVRLTASVGLTGSTKATKVTDIKMAISRLMRRLELLTINGLFIELFPLGNQVAMSIAYGTILNIADGCGPKLVYVIFSHLLKYSSGHYLLLSRAKVLWLSEKIIY</sequence>
<dbReference type="EMBL" id="RWGY01000011">
    <property type="protein sequence ID" value="TVU31158.1"/>
    <property type="molecule type" value="Genomic_DNA"/>
</dbReference>
<organism evidence="2 3">
    <name type="scientific">Eragrostis curvula</name>
    <name type="common">weeping love grass</name>
    <dbReference type="NCBI Taxonomy" id="38414"/>
    <lineage>
        <taxon>Eukaryota</taxon>
        <taxon>Viridiplantae</taxon>
        <taxon>Streptophyta</taxon>
        <taxon>Embryophyta</taxon>
        <taxon>Tracheophyta</taxon>
        <taxon>Spermatophyta</taxon>
        <taxon>Magnoliopsida</taxon>
        <taxon>Liliopsida</taxon>
        <taxon>Poales</taxon>
        <taxon>Poaceae</taxon>
        <taxon>PACMAD clade</taxon>
        <taxon>Chloridoideae</taxon>
        <taxon>Eragrostideae</taxon>
        <taxon>Eragrostidinae</taxon>
        <taxon>Eragrostis</taxon>
    </lineage>
</organism>
<comment type="caution">
    <text evidence="2">The sequence shown here is derived from an EMBL/GenBank/DDBJ whole genome shotgun (WGS) entry which is preliminary data.</text>
</comment>
<dbReference type="Proteomes" id="UP000324897">
    <property type="component" value="Chromosome 1"/>
</dbReference>
<dbReference type="AlphaFoldDB" id="A0A5J9V6M0"/>
<evidence type="ECO:0000256" key="1">
    <source>
        <dbReference type="SAM" id="MobiDB-lite"/>
    </source>
</evidence>
<dbReference type="Gramene" id="TVU31158">
    <property type="protein sequence ID" value="TVU31158"/>
    <property type="gene ID" value="EJB05_22830"/>
</dbReference>
<gene>
    <name evidence="2" type="ORF">EJB05_22830</name>
</gene>
<evidence type="ECO:0000313" key="3">
    <source>
        <dbReference type="Proteomes" id="UP000324897"/>
    </source>
</evidence>
<proteinExistence type="predicted"/>
<keyword evidence="3" id="KW-1185">Reference proteome</keyword>
<protein>
    <submittedName>
        <fullName evidence="2">Uncharacterized protein</fullName>
    </submittedName>
</protein>
<name>A0A5J9V6M0_9POAL</name>
<accession>A0A5J9V6M0</accession>